<evidence type="ECO:0000313" key="2">
    <source>
        <dbReference type="EMBL" id="TNN62496.1"/>
    </source>
</evidence>
<gene>
    <name evidence="2" type="ORF">EYF80_027299</name>
</gene>
<organism evidence="2 3">
    <name type="scientific">Liparis tanakae</name>
    <name type="common">Tanaka's snailfish</name>
    <dbReference type="NCBI Taxonomy" id="230148"/>
    <lineage>
        <taxon>Eukaryota</taxon>
        <taxon>Metazoa</taxon>
        <taxon>Chordata</taxon>
        <taxon>Craniata</taxon>
        <taxon>Vertebrata</taxon>
        <taxon>Euteleostomi</taxon>
        <taxon>Actinopterygii</taxon>
        <taxon>Neopterygii</taxon>
        <taxon>Teleostei</taxon>
        <taxon>Neoteleostei</taxon>
        <taxon>Acanthomorphata</taxon>
        <taxon>Eupercaria</taxon>
        <taxon>Perciformes</taxon>
        <taxon>Cottioidei</taxon>
        <taxon>Cottales</taxon>
        <taxon>Liparidae</taxon>
        <taxon>Liparis</taxon>
    </lineage>
</organism>
<evidence type="ECO:0000313" key="3">
    <source>
        <dbReference type="Proteomes" id="UP000314294"/>
    </source>
</evidence>
<evidence type="ECO:0000256" key="1">
    <source>
        <dbReference type="SAM" id="MobiDB-lite"/>
    </source>
</evidence>
<proteinExistence type="predicted"/>
<keyword evidence="3" id="KW-1185">Reference proteome</keyword>
<accession>A0A4Z2H9Q0</accession>
<name>A0A4Z2H9Q0_9TELE</name>
<sequence length="189" mass="19798">MYDFVRPVRAIGRPTDPIISHGRTTSKRKSEGRLKRASKKNRTSAGRVNEDGPFGGGANAEIPNSSRRDQYSGGLAPAAAATSCCWLLLPMQTHAAASLPQLTPVQEENIHLPVHAITTAARLGLCSCDRVRAPAPCPPCSIGASANPSAAAKAYSRCRLLAAPTSVPTVSTVPQLTPVLVAASVQRPI</sequence>
<dbReference type="AlphaFoldDB" id="A0A4Z2H9Q0"/>
<dbReference type="Proteomes" id="UP000314294">
    <property type="component" value="Unassembled WGS sequence"/>
</dbReference>
<feature type="region of interest" description="Disordered" evidence="1">
    <location>
        <begin position="13"/>
        <end position="73"/>
    </location>
</feature>
<comment type="caution">
    <text evidence="2">The sequence shown here is derived from an EMBL/GenBank/DDBJ whole genome shotgun (WGS) entry which is preliminary data.</text>
</comment>
<reference evidence="2 3" key="1">
    <citation type="submission" date="2019-03" db="EMBL/GenBank/DDBJ databases">
        <title>First draft genome of Liparis tanakae, snailfish: a comprehensive survey of snailfish specific genes.</title>
        <authorList>
            <person name="Kim W."/>
            <person name="Song I."/>
            <person name="Jeong J.-H."/>
            <person name="Kim D."/>
            <person name="Kim S."/>
            <person name="Ryu S."/>
            <person name="Song J.Y."/>
            <person name="Lee S.K."/>
        </authorList>
    </citation>
    <scope>NUCLEOTIDE SEQUENCE [LARGE SCALE GENOMIC DNA]</scope>
    <source>
        <tissue evidence="2">Muscle</tissue>
    </source>
</reference>
<protein>
    <submittedName>
        <fullName evidence="2">Uncharacterized protein</fullName>
    </submittedName>
</protein>
<dbReference type="EMBL" id="SRLO01000292">
    <property type="protein sequence ID" value="TNN62496.1"/>
    <property type="molecule type" value="Genomic_DNA"/>
</dbReference>